<organism evidence="1 2">
    <name type="scientific">Pseudoduganella armeniaca</name>
    <dbReference type="NCBI Taxonomy" id="2072590"/>
    <lineage>
        <taxon>Bacteria</taxon>
        <taxon>Pseudomonadati</taxon>
        <taxon>Pseudomonadota</taxon>
        <taxon>Betaproteobacteria</taxon>
        <taxon>Burkholderiales</taxon>
        <taxon>Oxalobacteraceae</taxon>
        <taxon>Telluria group</taxon>
        <taxon>Pseudoduganella</taxon>
    </lineage>
</organism>
<sequence>MSKPINIDRINIDALKEHRSIVVIAGHYCIAPELEELSHTAESEKISFSAGVQVMRQLLDAGRTAKLCLWVNDIGIHPIERAEHRASYTIPATYQALMRAADLSTEHIEVVFESTIRNKASTSLKKHFRDLPEKFSVMSAADSSLIRCVNNDVCGMEQQRNAYVIKGPRGENLVVKDGPNPKCNLILATLFDHVIKRCGASAIVNIFNEIYVARIHLGLHVFDELSGQSGKVAFDNYFCSDTEISTVDFSDASYQA</sequence>
<dbReference type="RefSeq" id="WP_107144243.1">
    <property type="nucleotide sequence ID" value="NZ_CP028324.1"/>
</dbReference>
<reference evidence="1 2" key="1">
    <citation type="submission" date="2018-03" db="EMBL/GenBank/DDBJ databases">
        <title>Massilia armeniaca sp. nov., isolated from desert soil.</title>
        <authorList>
            <person name="Huang H."/>
            <person name="Ren M."/>
        </authorList>
    </citation>
    <scope>NUCLEOTIDE SEQUENCE [LARGE SCALE GENOMIC DNA]</scope>
    <source>
        <strain evidence="1 2">ZMN-3</strain>
    </source>
</reference>
<evidence type="ECO:0000313" key="1">
    <source>
        <dbReference type="EMBL" id="AVR98918.1"/>
    </source>
</evidence>
<protein>
    <submittedName>
        <fullName evidence="1">Uncharacterized protein</fullName>
    </submittedName>
</protein>
<dbReference type="AlphaFoldDB" id="A0A2R4CHI5"/>
<gene>
    <name evidence="1" type="ORF">C9I28_27325</name>
</gene>
<dbReference type="OrthoDB" id="1236051at2"/>
<keyword evidence="2" id="KW-1185">Reference proteome</keyword>
<dbReference type="EMBL" id="CP028324">
    <property type="protein sequence ID" value="AVR98918.1"/>
    <property type="molecule type" value="Genomic_DNA"/>
</dbReference>
<name>A0A2R4CHI5_9BURK</name>
<dbReference type="KEGG" id="masz:C9I28_27325"/>
<proteinExistence type="predicted"/>
<accession>A0A2R4CHI5</accession>
<evidence type="ECO:0000313" key="2">
    <source>
        <dbReference type="Proteomes" id="UP000240505"/>
    </source>
</evidence>
<dbReference type="Proteomes" id="UP000240505">
    <property type="component" value="Chromosome"/>
</dbReference>